<dbReference type="Proteomes" id="UP000822688">
    <property type="component" value="Chromosome 8"/>
</dbReference>
<evidence type="ECO:0000313" key="2">
    <source>
        <dbReference type="EMBL" id="KAG0564417.1"/>
    </source>
</evidence>
<name>A0A8T0H0T3_CERPU</name>
<evidence type="ECO:0000256" key="1">
    <source>
        <dbReference type="SAM" id="MobiDB-lite"/>
    </source>
</evidence>
<comment type="caution">
    <text evidence="2">The sequence shown here is derived from an EMBL/GenBank/DDBJ whole genome shotgun (WGS) entry which is preliminary data.</text>
</comment>
<sequence length="142" mass="15426">MTNHIPCTTRNSTTNIRQVWQSDACPSGPDKVSTFSHTNVNKDLHSDLHVDNAPTSPTYINKILHKPANTPNSLPTCCPTRKPPSPLPTHFTLSTPDPAQKLTHTKPQHSPAVSPSTITPPATNIDTLISQLEYEQSSTTVA</sequence>
<protein>
    <submittedName>
        <fullName evidence="2">Uncharacterized protein</fullName>
    </submittedName>
</protein>
<reference evidence="2" key="1">
    <citation type="submission" date="2020-06" db="EMBL/GenBank/DDBJ databases">
        <title>WGS assembly of Ceratodon purpureus strain R40.</title>
        <authorList>
            <person name="Carey S.B."/>
            <person name="Jenkins J."/>
            <person name="Shu S."/>
            <person name="Lovell J.T."/>
            <person name="Sreedasyam A."/>
            <person name="Maumus F."/>
            <person name="Tiley G.P."/>
            <person name="Fernandez-Pozo N."/>
            <person name="Barry K."/>
            <person name="Chen C."/>
            <person name="Wang M."/>
            <person name="Lipzen A."/>
            <person name="Daum C."/>
            <person name="Saski C.A."/>
            <person name="Payton A.C."/>
            <person name="Mcbreen J.C."/>
            <person name="Conrad R.E."/>
            <person name="Kollar L.M."/>
            <person name="Olsson S."/>
            <person name="Huttunen S."/>
            <person name="Landis J.B."/>
            <person name="Wickett N.J."/>
            <person name="Johnson M.G."/>
            <person name="Rensing S.A."/>
            <person name="Grimwood J."/>
            <person name="Schmutz J."/>
            <person name="Mcdaniel S.F."/>
        </authorList>
    </citation>
    <scope>NUCLEOTIDE SEQUENCE</scope>
    <source>
        <strain evidence="2">R40</strain>
    </source>
</reference>
<dbReference type="AlphaFoldDB" id="A0A8T0H0T3"/>
<gene>
    <name evidence="2" type="ORF">KC19_8G108400</name>
</gene>
<keyword evidence="3" id="KW-1185">Reference proteome</keyword>
<evidence type="ECO:0000313" key="3">
    <source>
        <dbReference type="Proteomes" id="UP000822688"/>
    </source>
</evidence>
<proteinExistence type="predicted"/>
<feature type="region of interest" description="Disordered" evidence="1">
    <location>
        <begin position="71"/>
        <end position="123"/>
    </location>
</feature>
<feature type="compositionally biased region" description="Polar residues" evidence="1">
    <location>
        <begin position="111"/>
        <end position="123"/>
    </location>
</feature>
<dbReference type="EMBL" id="CM026429">
    <property type="protein sequence ID" value="KAG0564417.1"/>
    <property type="molecule type" value="Genomic_DNA"/>
</dbReference>
<organism evidence="2 3">
    <name type="scientific">Ceratodon purpureus</name>
    <name type="common">Fire moss</name>
    <name type="synonym">Dicranum purpureum</name>
    <dbReference type="NCBI Taxonomy" id="3225"/>
    <lineage>
        <taxon>Eukaryota</taxon>
        <taxon>Viridiplantae</taxon>
        <taxon>Streptophyta</taxon>
        <taxon>Embryophyta</taxon>
        <taxon>Bryophyta</taxon>
        <taxon>Bryophytina</taxon>
        <taxon>Bryopsida</taxon>
        <taxon>Dicranidae</taxon>
        <taxon>Pseudoditrichales</taxon>
        <taxon>Ditrichaceae</taxon>
        <taxon>Ceratodon</taxon>
    </lineage>
</organism>
<accession>A0A8T0H0T3</accession>